<organism evidence="3 4">
    <name type="scientific">Reinekea marina</name>
    <dbReference type="NCBI Taxonomy" id="1310421"/>
    <lineage>
        <taxon>Bacteria</taxon>
        <taxon>Pseudomonadati</taxon>
        <taxon>Pseudomonadota</taxon>
        <taxon>Gammaproteobacteria</taxon>
        <taxon>Oceanospirillales</taxon>
        <taxon>Saccharospirillaceae</taxon>
        <taxon>Reinekea</taxon>
    </lineage>
</organism>
<dbReference type="Pfam" id="PF11141">
    <property type="entry name" value="DUF2914"/>
    <property type="match status" value="1"/>
</dbReference>
<dbReference type="InterPro" id="IPR022606">
    <property type="entry name" value="DUF2914"/>
</dbReference>
<keyword evidence="4" id="KW-1185">Reference proteome</keyword>
<sequence>MKKLLITLMAMTASLVFAADAQVSRHQFSTAIENREPVDAVTDAMNVNPLFYFTELNNFEGTMVTHRWSFNGNQMAEVTFNVGGPRWRVYSSKQLLPEWDGEWMVEVIDEAGNTVASDTINVVIE</sequence>
<keyword evidence="1" id="KW-0732">Signal</keyword>
<evidence type="ECO:0000313" key="4">
    <source>
        <dbReference type="Proteomes" id="UP001595710"/>
    </source>
</evidence>
<protein>
    <submittedName>
        <fullName evidence="3">DUF2914 domain-containing protein</fullName>
    </submittedName>
</protein>
<dbReference type="EMBL" id="JBHRYN010000020">
    <property type="protein sequence ID" value="MFC3702768.1"/>
    <property type="molecule type" value="Genomic_DNA"/>
</dbReference>
<proteinExistence type="predicted"/>
<name>A0ABV7WW61_9GAMM</name>
<feature type="domain" description="DUF2914" evidence="2">
    <location>
        <begin position="62"/>
        <end position="117"/>
    </location>
</feature>
<reference evidence="4" key="1">
    <citation type="journal article" date="2019" name="Int. J. Syst. Evol. Microbiol.">
        <title>The Global Catalogue of Microorganisms (GCM) 10K type strain sequencing project: providing services to taxonomists for standard genome sequencing and annotation.</title>
        <authorList>
            <consortium name="The Broad Institute Genomics Platform"/>
            <consortium name="The Broad Institute Genome Sequencing Center for Infectious Disease"/>
            <person name="Wu L."/>
            <person name="Ma J."/>
        </authorList>
    </citation>
    <scope>NUCLEOTIDE SEQUENCE [LARGE SCALE GENOMIC DNA]</scope>
    <source>
        <strain evidence="4">CECT 8288</strain>
    </source>
</reference>
<evidence type="ECO:0000259" key="2">
    <source>
        <dbReference type="Pfam" id="PF11141"/>
    </source>
</evidence>
<dbReference type="Proteomes" id="UP001595710">
    <property type="component" value="Unassembled WGS sequence"/>
</dbReference>
<dbReference type="RefSeq" id="WP_377363325.1">
    <property type="nucleotide sequence ID" value="NZ_JBHRYN010000020.1"/>
</dbReference>
<feature type="chain" id="PRO_5046634347" evidence="1">
    <location>
        <begin position="19"/>
        <end position="125"/>
    </location>
</feature>
<accession>A0ABV7WW61</accession>
<comment type="caution">
    <text evidence="3">The sequence shown here is derived from an EMBL/GenBank/DDBJ whole genome shotgun (WGS) entry which is preliminary data.</text>
</comment>
<evidence type="ECO:0000313" key="3">
    <source>
        <dbReference type="EMBL" id="MFC3702768.1"/>
    </source>
</evidence>
<gene>
    <name evidence="3" type="ORF">ACFOND_14095</name>
</gene>
<evidence type="ECO:0000256" key="1">
    <source>
        <dbReference type="SAM" id="SignalP"/>
    </source>
</evidence>
<feature type="signal peptide" evidence="1">
    <location>
        <begin position="1"/>
        <end position="18"/>
    </location>
</feature>